<gene>
    <name evidence="1" type="ordered locus">Hneap_1039</name>
</gene>
<dbReference type="AlphaFoldDB" id="D0KZK2"/>
<accession>D0KZK2</accession>
<dbReference type="InterPro" id="IPR008533">
    <property type="entry name" value="DUF815"/>
</dbReference>
<evidence type="ECO:0000313" key="2">
    <source>
        <dbReference type="Proteomes" id="UP000009102"/>
    </source>
</evidence>
<dbReference type="InterPro" id="IPR027417">
    <property type="entry name" value="P-loop_NTPase"/>
</dbReference>
<dbReference type="OrthoDB" id="9812140at2"/>
<dbReference type="HOGENOM" id="CLU_039512_0_0_6"/>
<dbReference type="KEGG" id="hna:Hneap_1039"/>
<dbReference type="SUPFAM" id="SSF52540">
    <property type="entry name" value="P-loop containing nucleoside triphosphate hydrolases"/>
    <property type="match status" value="1"/>
</dbReference>
<dbReference type="EMBL" id="CP001801">
    <property type="protein sequence ID" value="ACX95875.1"/>
    <property type="molecule type" value="Genomic_DNA"/>
</dbReference>
<dbReference type="eggNOG" id="COG2607">
    <property type="taxonomic scope" value="Bacteria"/>
</dbReference>
<keyword evidence="2" id="KW-1185">Reference proteome</keyword>
<protein>
    <submittedName>
        <fullName evidence="1">Uncharacterized protein</fullName>
    </submittedName>
</protein>
<organism evidence="1 2">
    <name type="scientific">Halothiobacillus neapolitanus (strain ATCC 23641 / DSM 15147 / CIP 104769 / NCIMB 8539 / c2)</name>
    <name type="common">Thiobacillus neapolitanus</name>
    <dbReference type="NCBI Taxonomy" id="555778"/>
    <lineage>
        <taxon>Bacteria</taxon>
        <taxon>Pseudomonadati</taxon>
        <taxon>Pseudomonadota</taxon>
        <taxon>Gammaproteobacteria</taxon>
        <taxon>Chromatiales</taxon>
        <taxon>Halothiobacillaceae</taxon>
        <taxon>Halothiobacillus</taxon>
    </lineage>
</organism>
<evidence type="ECO:0000313" key="1">
    <source>
        <dbReference type="EMBL" id="ACX95875.1"/>
    </source>
</evidence>
<dbReference type="PANTHER" id="PTHR42935:SF1">
    <property type="entry name" value="SLR0930 PROTEIN"/>
    <property type="match status" value="1"/>
</dbReference>
<dbReference type="CDD" id="cd00009">
    <property type="entry name" value="AAA"/>
    <property type="match status" value="1"/>
</dbReference>
<name>D0KZK2_HALNC</name>
<dbReference type="Gene3D" id="3.40.50.300">
    <property type="entry name" value="P-loop containing nucleotide triphosphate hydrolases"/>
    <property type="match status" value="1"/>
</dbReference>
<dbReference type="PANTHER" id="PTHR42935">
    <property type="entry name" value="SLR0930 PROTEIN"/>
    <property type="match status" value="1"/>
</dbReference>
<sequence>MRFNHSNKSSIAGLIELLSQVESKRKQGFREKPDARALAQRWHPETGFKVIHHPALIPVEELLHREKQLEQIERNTRLFLSGRPANHVLLWGARGTGKSSIIRAILTRHGGKELGMIELDRGGLAALGDLIQILGDQDRKYILFIDDLSFEANDASYKGLKALLDGSLMAPPDNVLVYASSNRRHLLPESMQDNLTAQVVEGELHEGDAIDEKVSLSERFGLWLAFHPFNQDQYLDIVRAQIETFEAATPEQTREIRDETNWQKEALMFARLRGSRSGRVAQQFVRYWLAEKLTDI</sequence>
<dbReference type="RefSeq" id="WP_012823911.1">
    <property type="nucleotide sequence ID" value="NC_013422.1"/>
</dbReference>
<proteinExistence type="predicted"/>
<dbReference type="Pfam" id="PF05673">
    <property type="entry name" value="DUF815"/>
    <property type="match status" value="1"/>
</dbReference>
<dbReference type="STRING" id="555778.Hneap_1039"/>
<dbReference type="Proteomes" id="UP000009102">
    <property type="component" value="Chromosome"/>
</dbReference>
<reference evidence="1 2" key="1">
    <citation type="submission" date="2009-10" db="EMBL/GenBank/DDBJ databases">
        <title>Complete sequence of Halothiobacillus neapolitanus c2.</title>
        <authorList>
            <consortium name="US DOE Joint Genome Institute"/>
            <person name="Lucas S."/>
            <person name="Copeland A."/>
            <person name="Lapidus A."/>
            <person name="Glavina del Rio T."/>
            <person name="Tice H."/>
            <person name="Bruce D."/>
            <person name="Goodwin L."/>
            <person name="Pitluck S."/>
            <person name="Davenport K."/>
            <person name="Brettin T."/>
            <person name="Detter J.C."/>
            <person name="Han C."/>
            <person name="Tapia R."/>
            <person name="Larimer F."/>
            <person name="Land M."/>
            <person name="Hauser L."/>
            <person name="Kyrpides N."/>
            <person name="Mikhailova N."/>
            <person name="Kerfeld C."/>
            <person name="Cannon G."/>
            <person name="Heinhort S."/>
        </authorList>
    </citation>
    <scope>NUCLEOTIDE SEQUENCE [LARGE SCALE GENOMIC DNA]</scope>
    <source>
        <strain evidence="2">ATCC 23641 / c2</strain>
    </source>
</reference>